<feature type="compositionally biased region" description="Basic and acidic residues" evidence="3">
    <location>
        <begin position="1"/>
        <end position="56"/>
    </location>
</feature>
<keyword evidence="2 5" id="KW-0378">Hydrolase</keyword>
<evidence type="ECO:0000256" key="3">
    <source>
        <dbReference type="SAM" id="MobiDB-lite"/>
    </source>
</evidence>
<keyword evidence="5" id="KW-0645">Protease</keyword>
<feature type="compositionally biased region" description="Low complexity" evidence="3">
    <location>
        <begin position="252"/>
        <end position="262"/>
    </location>
</feature>
<evidence type="ECO:0000256" key="4">
    <source>
        <dbReference type="SAM" id="Phobius"/>
    </source>
</evidence>
<comment type="caution">
    <text evidence="5">The sequence shown here is derived from an EMBL/GenBank/DDBJ whole genome shotgun (WGS) entry which is preliminary data.</text>
</comment>
<evidence type="ECO:0000256" key="2">
    <source>
        <dbReference type="ARBA" id="ARBA00022801"/>
    </source>
</evidence>
<dbReference type="PANTHER" id="PTHR30023">
    <property type="entry name" value="D-ALANYL-D-ALANINE CARBOXYPEPTIDASE"/>
    <property type="match status" value="1"/>
</dbReference>
<feature type="compositionally biased region" description="Gly residues" evidence="3">
    <location>
        <begin position="196"/>
        <end position="208"/>
    </location>
</feature>
<dbReference type="EMBL" id="JAUSRA010000001">
    <property type="protein sequence ID" value="MDP9798252.1"/>
    <property type="molecule type" value="Genomic_DNA"/>
</dbReference>
<feature type="region of interest" description="Disordered" evidence="3">
    <location>
        <begin position="476"/>
        <end position="508"/>
    </location>
</feature>
<evidence type="ECO:0000313" key="6">
    <source>
        <dbReference type="Proteomes" id="UP001240984"/>
    </source>
</evidence>
<feature type="compositionally biased region" description="Low complexity" evidence="3">
    <location>
        <begin position="125"/>
        <end position="139"/>
    </location>
</feature>
<feature type="compositionally biased region" description="Low complexity" evidence="3">
    <location>
        <begin position="487"/>
        <end position="507"/>
    </location>
</feature>
<dbReference type="PRINTS" id="PR00922">
    <property type="entry name" value="DADACBPTASE3"/>
</dbReference>
<dbReference type="PANTHER" id="PTHR30023:SF0">
    <property type="entry name" value="PENICILLIN-SENSITIVE CARBOXYPEPTIDASE A"/>
    <property type="match status" value="1"/>
</dbReference>
<dbReference type="SUPFAM" id="SSF56601">
    <property type="entry name" value="beta-lactamase/transpeptidase-like"/>
    <property type="match status" value="1"/>
</dbReference>
<feature type="region of interest" description="Disordered" evidence="3">
    <location>
        <begin position="160"/>
        <end position="209"/>
    </location>
</feature>
<dbReference type="NCBIfam" id="TIGR00666">
    <property type="entry name" value="PBP4"/>
    <property type="match status" value="1"/>
</dbReference>
<keyword evidence="5" id="KW-0121">Carboxypeptidase</keyword>
<accession>A0ABT9N3G8</accession>
<dbReference type="EC" id="3.4.21.-" evidence="5"/>
<comment type="similarity">
    <text evidence="1">Belongs to the peptidase S13 family.</text>
</comment>
<keyword evidence="6" id="KW-1185">Reference proteome</keyword>
<keyword evidence="4" id="KW-0812">Transmembrane</keyword>
<dbReference type="GO" id="GO:0009002">
    <property type="term" value="F:serine-type D-Ala-D-Ala carboxypeptidase activity"/>
    <property type="evidence" value="ECO:0007669"/>
    <property type="project" value="UniProtKB-EC"/>
</dbReference>
<sequence length="700" mass="68352">MARPPADRAPADRAPADRAPADRAPADRAPADRAPADRAPADRAPADRAPADRAPADRAATGPGPAGEGQAPKDEQSTAVIRRADAPSAPPAGPAPRDEQPTVIIPRGDQGGPVGAAGTGARPQGTASVPAGGTAGTASARSAGAAPVAGNAVAGTRGSAAVPLPKPAPGRATVGSTVSAGTVRESSAVPAEGLDAGRGTGAAGGTGADGAVAPVAPWRSRKVLAGAGAAVLVLVLVLVVVLAGRPGAVEEPVAAPTTAGPAAEPPPQPVLAANTDTAPMPSVAAVEAAIGPLVTNGELGPGMHVSVLDVATGAELYGYQQADPATPASTTKLVTAAASLAARGTGHRIPTRVVAGSAPGEIVLIGGGDPTLAIGETAAYEDAARLDTLAEQVKKALGNAEVSRVVVDSSLFTGALTGPGWDSDAVSAGYGAPITALMTDGARVNPKATGGARRHTAPDLAAGRAFAALLGKNVTVTSGRQPGGGTPATPAGTGSSAAAVTGPAPGTELGRVESPTMLRLVEVMLTESDNVLAEALARQVAIAGGRPASFEGAAAATRDLIAGLGLPVDGFGLTDGSGLSRDNEISPALLTSLVRLAADGSHPELGAMFAGLPVGGWSGTLDTRFRDPAPPESRGGAGAVRAKTGSLDGVNALAGVLTTADGRLLAFALLADEVPYQKVSKWQAEWKLDRIASVLAACGC</sequence>
<feature type="transmembrane region" description="Helical" evidence="4">
    <location>
        <begin position="223"/>
        <end position="244"/>
    </location>
</feature>
<feature type="region of interest" description="Disordered" evidence="3">
    <location>
        <begin position="1"/>
        <end position="139"/>
    </location>
</feature>
<dbReference type="InterPro" id="IPR000667">
    <property type="entry name" value="Peptidase_S13"/>
</dbReference>
<evidence type="ECO:0000313" key="5">
    <source>
        <dbReference type="EMBL" id="MDP9798252.1"/>
    </source>
</evidence>
<keyword evidence="4" id="KW-0472">Membrane</keyword>
<dbReference type="Gene3D" id="3.40.710.10">
    <property type="entry name" value="DD-peptidase/beta-lactamase superfamily"/>
    <property type="match status" value="2"/>
</dbReference>
<proteinExistence type="inferred from homology"/>
<dbReference type="Pfam" id="PF02113">
    <property type="entry name" value="Peptidase_S13"/>
    <property type="match status" value="2"/>
</dbReference>
<name>A0ABT9N3G8_9ACTN</name>
<dbReference type="Proteomes" id="UP001240984">
    <property type="component" value="Unassembled WGS sequence"/>
</dbReference>
<organism evidence="5 6">
    <name type="scientific">Catenuloplanes nepalensis</name>
    <dbReference type="NCBI Taxonomy" id="587533"/>
    <lineage>
        <taxon>Bacteria</taxon>
        <taxon>Bacillati</taxon>
        <taxon>Actinomycetota</taxon>
        <taxon>Actinomycetes</taxon>
        <taxon>Micromonosporales</taxon>
        <taxon>Micromonosporaceae</taxon>
        <taxon>Catenuloplanes</taxon>
    </lineage>
</organism>
<keyword evidence="4" id="KW-1133">Transmembrane helix</keyword>
<dbReference type="InterPro" id="IPR012338">
    <property type="entry name" value="Beta-lactam/transpept-like"/>
</dbReference>
<reference evidence="5 6" key="1">
    <citation type="submission" date="2023-07" db="EMBL/GenBank/DDBJ databases">
        <title>Sequencing the genomes of 1000 actinobacteria strains.</title>
        <authorList>
            <person name="Klenk H.-P."/>
        </authorList>
    </citation>
    <scope>NUCLEOTIDE SEQUENCE [LARGE SCALE GENOMIC DNA]</scope>
    <source>
        <strain evidence="5 6">DSM 44710</strain>
    </source>
</reference>
<evidence type="ECO:0000256" key="1">
    <source>
        <dbReference type="ARBA" id="ARBA00006096"/>
    </source>
</evidence>
<dbReference type="EC" id="3.4.16.4" evidence="5"/>
<feature type="compositionally biased region" description="Gly residues" evidence="3">
    <location>
        <begin position="109"/>
        <end position="118"/>
    </location>
</feature>
<feature type="region of interest" description="Disordered" evidence="3">
    <location>
        <begin position="252"/>
        <end position="275"/>
    </location>
</feature>
<gene>
    <name evidence="5" type="ORF">J2S43_006764</name>
</gene>
<protein>
    <submittedName>
        <fullName evidence="5">D-alanyl-D-alanine carboxypeptidase/D-alanyl-D-alanine-endopeptidase (Penicillin-binding protein 4)</fullName>
        <ecNumber evidence="5">3.4.16.4</ecNumber>
        <ecNumber evidence="5">3.4.21.-</ecNumber>
    </submittedName>
</protein>